<comment type="similarity">
    <text evidence="1">Belongs to the SufE family.</text>
</comment>
<feature type="domain" description="Fe-S metabolism associated" evidence="2">
    <location>
        <begin position="12"/>
        <end position="135"/>
    </location>
</feature>
<gene>
    <name evidence="3" type="ORF">B7H23_15030</name>
</gene>
<evidence type="ECO:0000313" key="3">
    <source>
        <dbReference type="EMBL" id="OXS99648.1"/>
    </source>
</evidence>
<dbReference type="PANTHER" id="PTHR43597">
    <property type="entry name" value="SULFUR ACCEPTOR PROTEIN CSDE"/>
    <property type="match status" value="1"/>
</dbReference>
<dbReference type="Pfam" id="PF02657">
    <property type="entry name" value="SufE"/>
    <property type="match status" value="1"/>
</dbReference>
<keyword evidence="4" id="KW-1185">Reference proteome</keyword>
<dbReference type="AlphaFoldDB" id="A0A231UUN4"/>
<dbReference type="InterPro" id="IPR003808">
    <property type="entry name" value="Fe-S_metab-assoc_dom"/>
</dbReference>
<dbReference type="PANTHER" id="PTHR43597:SF5">
    <property type="entry name" value="SUFE-LIKE PROTEIN 2, CHLOROPLASTIC"/>
    <property type="match status" value="1"/>
</dbReference>
<dbReference type="Proteomes" id="UP000215405">
    <property type="component" value="Unassembled WGS sequence"/>
</dbReference>
<evidence type="ECO:0000313" key="4">
    <source>
        <dbReference type="Proteomes" id="UP000215405"/>
    </source>
</evidence>
<comment type="caution">
    <text evidence="3">The sequence shown here is derived from an EMBL/GenBank/DDBJ whole genome shotgun (WGS) entry which is preliminary data.</text>
</comment>
<accession>A0A231UUN4</accession>
<name>A0A231UUN4_9HYPH</name>
<protein>
    <submittedName>
        <fullName evidence="3">Cysteine desufuration protein SufE</fullName>
    </submittedName>
</protein>
<sequence>MDTAPDFASIRDDFAFLDDWEDRYRYVIDLGRDLPDFPDEWRTDAYRVKGCVSKVWLHTAEVATPQGRVLHFRGDSDAHIVRGLVAIILAIFSGKTPDAILKTDAVSMLDKLGLAENISPQRANGIRAMIERIRMEASAIQDA</sequence>
<evidence type="ECO:0000256" key="1">
    <source>
        <dbReference type="ARBA" id="ARBA00010282"/>
    </source>
</evidence>
<dbReference type="Gene3D" id="3.90.1010.10">
    <property type="match status" value="1"/>
</dbReference>
<dbReference type="RefSeq" id="WP_420814493.1">
    <property type="nucleotide sequence ID" value="NZ_NBYO01000003.1"/>
</dbReference>
<reference evidence="4" key="1">
    <citation type="journal article" date="2017" name="Int. J. Syst. Evol. Microbiol.">
        <title>Notoacmeibacter marinus gen. nov., sp. nov., isolated from the gut of a limpet and proposal of Notoacmeibacteraceae fam. nov. in the order Rhizobiales of the class Alphaproteobacteria.</title>
        <authorList>
            <person name="Huang Z."/>
            <person name="Guo F."/>
            <person name="Lai Q."/>
        </authorList>
    </citation>
    <scope>NUCLEOTIDE SEQUENCE [LARGE SCALE GENOMIC DNA]</scope>
    <source>
        <strain evidence="4">XMTR2A4</strain>
    </source>
</reference>
<dbReference type="SUPFAM" id="SSF82649">
    <property type="entry name" value="SufE/NifU"/>
    <property type="match status" value="1"/>
</dbReference>
<dbReference type="EMBL" id="NBYO01000003">
    <property type="protein sequence ID" value="OXS99648.1"/>
    <property type="molecule type" value="Genomic_DNA"/>
</dbReference>
<organism evidence="3 4">
    <name type="scientific">Notoacmeibacter marinus</name>
    <dbReference type="NCBI Taxonomy" id="1876515"/>
    <lineage>
        <taxon>Bacteria</taxon>
        <taxon>Pseudomonadati</taxon>
        <taxon>Pseudomonadota</taxon>
        <taxon>Alphaproteobacteria</taxon>
        <taxon>Hyphomicrobiales</taxon>
        <taxon>Notoacmeibacteraceae</taxon>
        <taxon>Notoacmeibacter</taxon>
    </lineage>
</organism>
<evidence type="ECO:0000259" key="2">
    <source>
        <dbReference type="Pfam" id="PF02657"/>
    </source>
</evidence>
<proteinExistence type="inferred from homology"/>